<dbReference type="EMBL" id="JAJHVV010000014">
    <property type="protein sequence ID" value="MCK6265373.1"/>
    <property type="molecule type" value="Genomic_DNA"/>
</dbReference>
<evidence type="ECO:0000256" key="1">
    <source>
        <dbReference type="SAM" id="MobiDB-lite"/>
    </source>
</evidence>
<dbReference type="AlphaFoldDB" id="A0A9X2BMX1"/>
<proteinExistence type="predicted"/>
<feature type="region of interest" description="Disordered" evidence="1">
    <location>
        <begin position="114"/>
        <end position="137"/>
    </location>
</feature>
<feature type="compositionally biased region" description="Polar residues" evidence="1">
    <location>
        <begin position="127"/>
        <end position="137"/>
    </location>
</feature>
<organism evidence="2 3">
    <name type="scientific">Vibrio amylolyticus</name>
    <dbReference type="NCBI Taxonomy" id="2847292"/>
    <lineage>
        <taxon>Bacteria</taxon>
        <taxon>Pseudomonadati</taxon>
        <taxon>Pseudomonadota</taxon>
        <taxon>Gammaproteobacteria</taxon>
        <taxon>Vibrionales</taxon>
        <taxon>Vibrionaceae</taxon>
        <taxon>Vibrio</taxon>
    </lineage>
</organism>
<sequence length="137" mass="15785">MTPEQQTAQHQYIALKQRNHKHIRAIEHLTDLGICIHKSTYSNEWKLLHLLAKSYGQYVFVRKYKLSIKLGVTCGYLTQKARAILKDYSKGYPLIVPTEINITSKRMLSNNNTFESTSKGSLKVRTPRTSSIKGKYK</sequence>
<dbReference type="Proteomes" id="UP001139559">
    <property type="component" value="Unassembled WGS sequence"/>
</dbReference>
<name>A0A9X2BMX1_9VIBR</name>
<reference evidence="2" key="1">
    <citation type="submission" date="2021-11" db="EMBL/GenBank/DDBJ databases">
        <title>Vibrio ZSDE26 sp. nov. and Vibrio ZSDZ34 sp. nov., isolated from coastal seawater in Qingdao.</title>
        <authorList>
            <person name="Zhang P."/>
        </authorList>
    </citation>
    <scope>NUCLEOTIDE SEQUENCE</scope>
    <source>
        <strain evidence="2">ZSDE26</strain>
    </source>
</reference>
<keyword evidence="3" id="KW-1185">Reference proteome</keyword>
<protein>
    <submittedName>
        <fullName evidence="2">Uncharacterized protein</fullName>
    </submittedName>
</protein>
<gene>
    <name evidence="2" type="ORF">KP803_19075</name>
</gene>
<evidence type="ECO:0000313" key="3">
    <source>
        <dbReference type="Proteomes" id="UP001139559"/>
    </source>
</evidence>
<comment type="caution">
    <text evidence="2">The sequence shown here is derived from an EMBL/GenBank/DDBJ whole genome shotgun (WGS) entry which is preliminary data.</text>
</comment>
<evidence type="ECO:0000313" key="2">
    <source>
        <dbReference type="EMBL" id="MCK6265373.1"/>
    </source>
</evidence>
<accession>A0A9X2BMX1</accession>
<dbReference type="RefSeq" id="WP_248010441.1">
    <property type="nucleotide sequence ID" value="NZ_JAJHVV010000014.1"/>
</dbReference>